<feature type="domain" description="DC1" evidence="3">
    <location>
        <begin position="14"/>
        <end position="63"/>
    </location>
</feature>
<organism evidence="4 5">
    <name type="scientific">Escallonia herrerae</name>
    <dbReference type="NCBI Taxonomy" id="1293975"/>
    <lineage>
        <taxon>Eukaryota</taxon>
        <taxon>Viridiplantae</taxon>
        <taxon>Streptophyta</taxon>
        <taxon>Embryophyta</taxon>
        <taxon>Tracheophyta</taxon>
        <taxon>Spermatophyta</taxon>
        <taxon>Magnoliopsida</taxon>
        <taxon>eudicotyledons</taxon>
        <taxon>Gunneridae</taxon>
        <taxon>Pentapetalae</taxon>
        <taxon>asterids</taxon>
        <taxon>campanulids</taxon>
        <taxon>Escalloniales</taxon>
        <taxon>Escalloniaceae</taxon>
        <taxon>Escallonia</taxon>
    </lineage>
</organism>
<gene>
    <name evidence="4" type="ORF">RJ639_046178</name>
</gene>
<reference evidence="4" key="1">
    <citation type="submission" date="2022-12" db="EMBL/GenBank/DDBJ databases">
        <title>Draft genome assemblies for two species of Escallonia (Escalloniales).</title>
        <authorList>
            <person name="Chanderbali A."/>
            <person name="Dervinis C."/>
            <person name="Anghel I."/>
            <person name="Soltis D."/>
            <person name="Soltis P."/>
            <person name="Zapata F."/>
        </authorList>
    </citation>
    <scope>NUCLEOTIDE SEQUENCE</scope>
    <source>
        <strain evidence="4">UCBG64.0493</strain>
        <tissue evidence="4">Leaf</tissue>
    </source>
</reference>
<comment type="caution">
    <text evidence="4">The sequence shown here is derived from an EMBL/GenBank/DDBJ whole genome shotgun (WGS) entry which is preliminary data.</text>
</comment>
<dbReference type="SUPFAM" id="SSF57889">
    <property type="entry name" value="Cysteine-rich domain"/>
    <property type="match status" value="1"/>
</dbReference>
<evidence type="ECO:0000256" key="1">
    <source>
        <dbReference type="ARBA" id="ARBA00022737"/>
    </source>
</evidence>
<evidence type="ECO:0000313" key="5">
    <source>
        <dbReference type="Proteomes" id="UP001188597"/>
    </source>
</evidence>
<evidence type="ECO:0000259" key="3">
    <source>
        <dbReference type="Pfam" id="PF03107"/>
    </source>
</evidence>
<feature type="region of interest" description="Disordered" evidence="2">
    <location>
        <begin position="275"/>
        <end position="312"/>
    </location>
</feature>
<dbReference type="PANTHER" id="PTHR46288:SF80">
    <property type="entry name" value="CYSTEINE_HISTIDINE-RICH C1 DOMAIN FAMILY PROTEIN"/>
    <property type="match status" value="1"/>
</dbReference>
<dbReference type="InterPro" id="IPR046349">
    <property type="entry name" value="C1-like_sf"/>
</dbReference>
<keyword evidence="1" id="KW-0677">Repeat</keyword>
<sequence length="312" mass="33045">MGKVNQHQPYIQHFSHPHVLELADLQNQPLLVPSSTPCSGCKLQLSGYAYTCRPCNFILHLSCTQLPPLITHPSHPNHTLSLLPVSTYPRGLFNCDACNRGGDGFSYHCAHCDFDLHVACASRPLSITHHSHPHPVQLTFSPPYETKSFSCDVCLKIGFKQWLYRCGACEFDVHMDCATARPLQHHNSFPGATNHLQHRLPTVAGQGSAPARPNYYRHSASTGALQSNPSAGTYGSGNAFMNAAVQGFIEGAAQQVGQTFMQSVIGGGSDGGGGIIGGGGADGSGGDSSSTSILDVGSLFPGSMLGDTDAQS</sequence>
<keyword evidence="5" id="KW-1185">Reference proteome</keyword>
<proteinExistence type="predicted"/>
<dbReference type="InterPro" id="IPR004146">
    <property type="entry name" value="DC1"/>
</dbReference>
<evidence type="ECO:0000313" key="4">
    <source>
        <dbReference type="EMBL" id="KAK3022320.1"/>
    </source>
</evidence>
<feature type="compositionally biased region" description="Gly residues" evidence="2">
    <location>
        <begin position="275"/>
        <end position="286"/>
    </location>
</feature>
<dbReference type="Proteomes" id="UP001188597">
    <property type="component" value="Unassembled WGS sequence"/>
</dbReference>
<protein>
    <recommendedName>
        <fullName evidence="3">DC1 domain-containing protein</fullName>
    </recommendedName>
</protein>
<accession>A0AA89B0A6</accession>
<dbReference type="Pfam" id="PF03107">
    <property type="entry name" value="C1_2"/>
    <property type="match status" value="3"/>
</dbReference>
<dbReference type="EMBL" id="JAVXUP010000718">
    <property type="protein sequence ID" value="KAK3022320.1"/>
    <property type="molecule type" value="Genomic_DNA"/>
</dbReference>
<dbReference type="PANTHER" id="PTHR46288">
    <property type="entry name" value="PHORBOL-ESTER/DAG-TYPE DOMAIN-CONTAINING PROTEIN"/>
    <property type="match status" value="1"/>
</dbReference>
<feature type="domain" description="DC1" evidence="3">
    <location>
        <begin position="73"/>
        <end position="121"/>
    </location>
</feature>
<dbReference type="AlphaFoldDB" id="A0AA89B0A6"/>
<feature type="domain" description="DC1" evidence="3">
    <location>
        <begin position="130"/>
        <end position="178"/>
    </location>
</feature>
<name>A0AA89B0A6_9ASTE</name>
<evidence type="ECO:0000256" key="2">
    <source>
        <dbReference type="SAM" id="MobiDB-lite"/>
    </source>
</evidence>